<dbReference type="Proteomes" id="UP001500058">
    <property type="component" value="Unassembled WGS sequence"/>
</dbReference>
<evidence type="ECO:0000313" key="1">
    <source>
        <dbReference type="EMBL" id="GAA2392443.1"/>
    </source>
</evidence>
<gene>
    <name evidence="1" type="ORF">GCM10010420_16260</name>
</gene>
<evidence type="ECO:0000313" key="2">
    <source>
        <dbReference type="Proteomes" id="UP001500058"/>
    </source>
</evidence>
<organism evidence="1 2">
    <name type="scientific">Streptomyces glaucosporus</name>
    <dbReference type="NCBI Taxonomy" id="284044"/>
    <lineage>
        <taxon>Bacteria</taxon>
        <taxon>Bacillati</taxon>
        <taxon>Actinomycetota</taxon>
        <taxon>Actinomycetes</taxon>
        <taxon>Kitasatosporales</taxon>
        <taxon>Streptomycetaceae</taxon>
        <taxon>Streptomyces</taxon>
    </lineage>
</organism>
<protein>
    <recommendedName>
        <fullName evidence="3">Secreted protein</fullName>
    </recommendedName>
</protein>
<dbReference type="EMBL" id="BAAATJ010000005">
    <property type="protein sequence ID" value="GAA2392443.1"/>
    <property type="molecule type" value="Genomic_DNA"/>
</dbReference>
<proteinExistence type="predicted"/>
<accession>A0ABN3I2J9</accession>
<reference evidence="1 2" key="1">
    <citation type="journal article" date="2019" name="Int. J. Syst. Evol. Microbiol.">
        <title>The Global Catalogue of Microorganisms (GCM) 10K type strain sequencing project: providing services to taxonomists for standard genome sequencing and annotation.</title>
        <authorList>
            <consortium name="The Broad Institute Genomics Platform"/>
            <consortium name="The Broad Institute Genome Sequencing Center for Infectious Disease"/>
            <person name="Wu L."/>
            <person name="Ma J."/>
        </authorList>
    </citation>
    <scope>NUCLEOTIDE SEQUENCE [LARGE SCALE GENOMIC DNA]</scope>
    <source>
        <strain evidence="1 2">JCM 6921</strain>
    </source>
</reference>
<name>A0ABN3I2J9_9ACTN</name>
<keyword evidence="2" id="KW-1185">Reference proteome</keyword>
<comment type="caution">
    <text evidence="1">The sequence shown here is derived from an EMBL/GenBank/DDBJ whole genome shotgun (WGS) entry which is preliminary data.</text>
</comment>
<evidence type="ECO:0008006" key="3">
    <source>
        <dbReference type="Google" id="ProtNLM"/>
    </source>
</evidence>
<sequence>MARPAPGAPRVSIMLVAQPAIPPVGCCAAATVRIMGTTLGNGGTAAPRGWPSSAPEAVRGTVAGAPRPRRNRVRAPVFHGDLG</sequence>